<proteinExistence type="predicted"/>
<evidence type="ECO:0000313" key="2">
    <source>
        <dbReference type="EMBL" id="KAH9366343.1"/>
    </source>
</evidence>
<evidence type="ECO:0000313" key="3">
    <source>
        <dbReference type="Proteomes" id="UP000821853"/>
    </source>
</evidence>
<gene>
    <name evidence="2" type="ORF">HPB48_006205</name>
</gene>
<organism evidence="2 3">
    <name type="scientific">Haemaphysalis longicornis</name>
    <name type="common">Bush tick</name>
    <dbReference type="NCBI Taxonomy" id="44386"/>
    <lineage>
        <taxon>Eukaryota</taxon>
        <taxon>Metazoa</taxon>
        <taxon>Ecdysozoa</taxon>
        <taxon>Arthropoda</taxon>
        <taxon>Chelicerata</taxon>
        <taxon>Arachnida</taxon>
        <taxon>Acari</taxon>
        <taxon>Parasitiformes</taxon>
        <taxon>Ixodida</taxon>
        <taxon>Ixodoidea</taxon>
        <taxon>Ixodidae</taxon>
        <taxon>Haemaphysalinae</taxon>
        <taxon>Haemaphysalis</taxon>
    </lineage>
</organism>
<keyword evidence="3" id="KW-1185">Reference proteome</keyword>
<dbReference type="VEuPathDB" id="VectorBase:HLOH_051810"/>
<comment type="caution">
    <text evidence="2">The sequence shown here is derived from an EMBL/GenBank/DDBJ whole genome shotgun (WGS) entry which is preliminary data.</text>
</comment>
<reference evidence="2 3" key="1">
    <citation type="journal article" date="2020" name="Cell">
        <title>Large-Scale Comparative Analyses of Tick Genomes Elucidate Their Genetic Diversity and Vector Capacities.</title>
        <authorList>
            <consortium name="Tick Genome and Microbiome Consortium (TIGMIC)"/>
            <person name="Jia N."/>
            <person name="Wang J."/>
            <person name="Shi W."/>
            <person name="Du L."/>
            <person name="Sun Y."/>
            <person name="Zhan W."/>
            <person name="Jiang J.F."/>
            <person name="Wang Q."/>
            <person name="Zhang B."/>
            <person name="Ji P."/>
            <person name="Bell-Sakyi L."/>
            <person name="Cui X.M."/>
            <person name="Yuan T.T."/>
            <person name="Jiang B.G."/>
            <person name="Yang W.F."/>
            <person name="Lam T.T."/>
            <person name="Chang Q.C."/>
            <person name="Ding S.J."/>
            <person name="Wang X.J."/>
            <person name="Zhu J.G."/>
            <person name="Ruan X.D."/>
            <person name="Zhao L."/>
            <person name="Wei J.T."/>
            <person name="Ye R.Z."/>
            <person name="Que T.C."/>
            <person name="Du C.H."/>
            <person name="Zhou Y.H."/>
            <person name="Cheng J.X."/>
            <person name="Dai P.F."/>
            <person name="Guo W.B."/>
            <person name="Han X.H."/>
            <person name="Huang E.J."/>
            <person name="Li L.F."/>
            <person name="Wei W."/>
            <person name="Gao Y.C."/>
            <person name="Liu J.Z."/>
            <person name="Shao H.Z."/>
            <person name="Wang X."/>
            <person name="Wang C.C."/>
            <person name="Yang T.C."/>
            <person name="Huo Q.B."/>
            <person name="Li W."/>
            <person name="Chen H.Y."/>
            <person name="Chen S.E."/>
            <person name="Zhou L.G."/>
            <person name="Ni X.B."/>
            <person name="Tian J.H."/>
            <person name="Sheng Y."/>
            <person name="Liu T."/>
            <person name="Pan Y.S."/>
            <person name="Xia L.Y."/>
            <person name="Li J."/>
            <person name="Zhao F."/>
            <person name="Cao W.C."/>
        </authorList>
    </citation>
    <scope>NUCLEOTIDE SEQUENCE [LARGE SCALE GENOMIC DNA]</scope>
    <source>
        <strain evidence="2">HaeL-2018</strain>
    </source>
</reference>
<feature type="region of interest" description="Disordered" evidence="1">
    <location>
        <begin position="127"/>
        <end position="170"/>
    </location>
</feature>
<sequence length="170" mass="19987">MRVVQLQGYKQRVLEVTDPETQRTLEMRHRLEEDDLYRQFAKKRAEERDPYRAPNSAFITEIQNALEAVHAKSAYLLFFLFCLRGKKRHQENAFTGLEEWEKELERLTYRYQQEMRRKKQRLISTEEERLLTVRPSEGEGGPGEEHDHQAGPQEGVAHAQAARAGARRHG</sequence>
<dbReference type="Proteomes" id="UP000821853">
    <property type="component" value="Chromosome 2"/>
</dbReference>
<protein>
    <submittedName>
        <fullName evidence="2">Uncharacterized protein</fullName>
    </submittedName>
</protein>
<evidence type="ECO:0000256" key="1">
    <source>
        <dbReference type="SAM" id="MobiDB-lite"/>
    </source>
</evidence>
<dbReference type="EMBL" id="JABSTR010000004">
    <property type="protein sequence ID" value="KAH9366343.1"/>
    <property type="molecule type" value="Genomic_DNA"/>
</dbReference>
<dbReference type="AlphaFoldDB" id="A0A9J6FU43"/>
<name>A0A9J6FU43_HAELO</name>
<dbReference type="OrthoDB" id="8119718at2759"/>
<accession>A0A9J6FU43</accession>